<sequence length="292" mass="34581">KKNEKKKNEIIKKKKNMYKEKKSQCNDLFCHCECFDINLIVEKYVGVLDTMKNSKRNPNDSEVQVLLSTYYVIYFYTRTMTIYRAAKELFDKAALGHIRLCYQLFWQYKQCVPKKKVFGYVVRVWVKCGNGIGIQVRRQLSTRCIVEQFEQQIFHNRSNNGGEYYDFQLDRPKGKESLRIMLKQKSSETAHIVWILLFFGKCLDSECVCQQLSELAVKYKMTDYERIASLVMLPLSYYMDFVCSFQKKQKMKKRMCLNLLLIVLEETVNPTKKKNKQSNILSNCQSLKNSHQ</sequence>
<accession>X6P4Z2</accession>
<dbReference type="EMBL" id="ASPP01004029">
    <property type="protein sequence ID" value="ETO32657.1"/>
    <property type="molecule type" value="Genomic_DNA"/>
</dbReference>
<dbReference type="Proteomes" id="UP000023152">
    <property type="component" value="Unassembled WGS sequence"/>
</dbReference>
<dbReference type="AlphaFoldDB" id="X6P4Z2"/>
<comment type="caution">
    <text evidence="1">The sequence shown here is derived from an EMBL/GenBank/DDBJ whole genome shotgun (WGS) entry which is preliminary data.</text>
</comment>
<name>X6P4Z2_RETFI</name>
<feature type="non-terminal residue" evidence="1">
    <location>
        <position position="1"/>
    </location>
</feature>
<organism evidence="1 2">
    <name type="scientific">Reticulomyxa filosa</name>
    <dbReference type="NCBI Taxonomy" id="46433"/>
    <lineage>
        <taxon>Eukaryota</taxon>
        <taxon>Sar</taxon>
        <taxon>Rhizaria</taxon>
        <taxon>Retaria</taxon>
        <taxon>Foraminifera</taxon>
        <taxon>Monothalamids</taxon>
        <taxon>Reticulomyxidae</taxon>
        <taxon>Reticulomyxa</taxon>
    </lineage>
</organism>
<reference evidence="1 2" key="1">
    <citation type="journal article" date="2013" name="Curr. Biol.">
        <title>The Genome of the Foraminiferan Reticulomyxa filosa.</title>
        <authorList>
            <person name="Glockner G."/>
            <person name="Hulsmann N."/>
            <person name="Schleicher M."/>
            <person name="Noegel A.A."/>
            <person name="Eichinger L."/>
            <person name="Gallinger C."/>
            <person name="Pawlowski J."/>
            <person name="Sierra R."/>
            <person name="Euteneuer U."/>
            <person name="Pillet L."/>
            <person name="Moustafa A."/>
            <person name="Platzer M."/>
            <person name="Groth M."/>
            <person name="Szafranski K."/>
            <person name="Schliwa M."/>
        </authorList>
    </citation>
    <scope>NUCLEOTIDE SEQUENCE [LARGE SCALE GENOMIC DNA]</scope>
</reference>
<gene>
    <name evidence="1" type="ORF">RFI_04460</name>
</gene>
<proteinExistence type="predicted"/>
<evidence type="ECO:0000313" key="2">
    <source>
        <dbReference type="Proteomes" id="UP000023152"/>
    </source>
</evidence>
<protein>
    <submittedName>
        <fullName evidence="1">Uncharacterized protein</fullName>
    </submittedName>
</protein>
<evidence type="ECO:0000313" key="1">
    <source>
        <dbReference type="EMBL" id="ETO32657.1"/>
    </source>
</evidence>
<keyword evidence="2" id="KW-1185">Reference proteome</keyword>